<dbReference type="Proteomes" id="UP000254412">
    <property type="component" value="Unassembled WGS sequence"/>
</dbReference>
<evidence type="ECO:0000313" key="1">
    <source>
        <dbReference type="EMBL" id="SUM55798.1"/>
    </source>
</evidence>
<accession>A0A380GRE3</accession>
<dbReference type="Gene3D" id="1.10.260.40">
    <property type="entry name" value="lambda repressor-like DNA-binding domains"/>
    <property type="match status" value="1"/>
</dbReference>
<dbReference type="SMART" id="SM00530">
    <property type="entry name" value="HTH_XRE"/>
    <property type="match status" value="1"/>
</dbReference>
<dbReference type="AlphaFoldDB" id="A0A380GRE3"/>
<dbReference type="GO" id="GO:0003677">
    <property type="term" value="F:DNA binding"/>
    <property type="evidence" value="ECO:0007669"/>
    <property type="project" value="InterPro"/>
</dbReference>
<dbReference type="EMBL" id="UHDS01000001">
    <property type="protein sequence ID" value="SUM55798.1"/>
    <property type="molecule type" value="Genomic_DNA"/>
</dbReference>
<dbReference type="Pfam" id="PF01381">
    <property type="entry name" value="HTH_3"/>
    <property type="match status" value="1"/>
</dbReference>
<evidence type="ECO:0000313" key="2">
    <source>
        <dbReference type="Proteomes" id="UP000254412"/>
    </source>
</evidence>
<gene>
    <name evidence="1" type="ORF">NCTC13834_02173</name>
</gene>
<dbReference type="InterPro" id="IPR010982">
    <property type="entry name" value="Lambda_DNA-bd_dom_sf"/>
</dbReference>
<reference evidence="1 2" key="1">
    <citation type="submission" date="2018-06" db="EMBL/GenBank/DDBJ databases">
        <authorList>
            <consortium name="Pathogen Informatics"/>
            <person name="Doyle S."/>
        </authorList>
    </citation>
    <scope>NUCLEOTIDE SEQUENCE [LARGE SCALE GENOMIC DNA]</scope>
    <source>
        <strain evidence="1 2">NCTC13834</strain>
    </source>
</reference>
<protein>
    <submittedName>
        <fullName evidence="1">Mobile element-associated transcriptional regulator, putative</fullName>
    </submittedName>
</protein>
<dbReference type="PROSITE" id="PS50943">
    <property type="entry name" value="HTH_CROC1"/>
    <property type="match status" value="1"/>
</dbReference>
<dbReference type="RefSeq" id="WP_064263798.1">
    <property type="nucleotide sequence ID" value="NZ_BMCF01000008.1"/>
</dbReference>
<dbReference type="SUPFAM" id="SSF47413">
    <property type="entry name" value="lambda repressor-like DNA-binding domains"/>
    <property type="match status" value="1"/>
</dbReference>
<sequence length="71" mass="8274">MEYSIRKKDLLILLVKNNMNQSDLCRKVPIERSYFSRIINGKTLPSEIMAIKIANTLNVDVSEIFEMKEKV</sequence>
<proteinExistence type="predicted"/>
<organism evidence="1 2">
    <name type="scientific">Staphylococcus nepalensis</name>
    <dbReference type="NCBI Taxonomy" id="214473"/>
    <lineage>
        <taxon>Bacteria</taxon>
        <taxon>Bacillati</taxon>
        <taxon>Bacillota</taxon>
        <taxon>Bacilli</taxon>
        <taxon>Bacillales</taxon>
        <taxon>Staphylococcaceae</taxon>
        <taxon>Staphylococcus</taxon>
    </lineage>
</organism>
<dbReference type="InterPro" id="IPR001387">
    <property type="entry name" value="Cro/C1-type_HTH"/>
</dbReference>
<dbReference type="CDD" id="cd00093">
    <property type="entry name" value="HTH_XRE"/>
    <property type="match status" value="1"/>
</dbReference>
<name>A0A380GRE3_9STAP</name>